<evidence type="ECO:0000259" key="19">
    <source>
        <dbReference type="PROSITE" id="PS52012"/>
    </source>
</evidence>
<evidence type="ECO:0000256" key="3">
    <source>
        <dbReference type="ARBA" id="ARBA00010031"/>
    </source>
</evidence>
<keyword evidence="5" id="KW-0964">Secreted</keyword>
<feature type="chain" id="PRO_5034242277" evidence="18">
    <location>
        <begin position="22"/>
        <end position="252"/>
    </location>
</feature>
<organism evidence="20 21">
    <name type="scientific">Fusarium heterosporum</name>
    <dbReference type="NCBI Taxonomy" id="42747"/>
    <lineage>
        <taxon>Eukaryota</taxon>
        <taxon>Fungi</taxon>
        <taxon>Dikarya</taxon>
        <taxon>Ascomycota</taxon>
        <taxon>Pezizomycotina</taxon>
        <taxon>Sordariomycetes</taxon>
        <taxon>Hypocreomycetidae</taxon>
        <taxon>Hypocreales</taxon>
        <taxon>Nectriaceae</taxon>
        <taxon>Fusarium</taxon>
        <taxon>Fusarium heterosporum species complex</taxon>
    </lineage>
</organism>
<keyword evidence="8 15" id="KW-0479">Metal-binding</keyword>
<comment type="caution">
    <text evidence="15">Lacks conserved residue(s) required for the propagation of feature annotation.</text>
</comment>
<keyword evidence="9 18" id="KW-0732">Signal</keyword>
<dbReference type="AlphaFoldDB" id="A0A8H5WR25"/>
<dbReference type="GO" id="GO:0098552">
    <property type="term" value="C:side of membrane"/>
    <property type="evidence" value="ECO:0007669"/>
    <property type="project" value="UniProtKB-KW"/>
</dbReference>
<evidence type="ECO:0000256" key="11">
    <source>
        <dbReference type="ARBA" id="ARBA00023136"/>
    </source>
</evidence>
<dbReference type="GO" id="GO:0046872">
    <property type="term" value="F:metal ion binding"/>
    <property type="evidence" value="ECO:0007669"/>
    <property type="project" value="UniProtKB-UniRule"/>
</dbReference>
<keyword evidence="17" id="KW-1133">Transmembrane helix</keyword>
<feature type="binding site" description="axial binding residue" evidence="15">
    <location>
        <position position="48"/>
    </location>
    <ligand>
        <name>heme</name>
        <dbReference type="ChEBI" id="CHEBI:30413"/>
    </ligand>
    <ligandPart>
        <name>Fe</name>
        <dbReference type="ChEBI" id="CHEBI:18248"/>
    </ligandPart>
</feature>
<keyword evidence="12 15" id="KW-1015">Disulfide bond</keyword>
<keyword evidence="13" id="KW-0325">Glycoprotein</keyword>
<dbReference type="Pfam" id="PF05730">
    <property type="entry name" value="CFEM"/>
    <property type="match status" value="1"/>
</dbReference>
<dbReference type="InterPro" id="IPR008427">
    <property type="entry name" value="Extracellular_membr_CFEM_dom"/>
</dbReference>
<proteinExistence type="inferred from homology"/>
<evidence type="ECO:0000256" key="12">
    <source>
        <dbReference type="ARBA" id="ARBA00023157"/>
    </source>
</evidence>
<dbReference type="InterPro" id="IPR051735">
    <property type="entry name" value="CFEM_domain"/>
</dbReference>
<dbReference type="PROSITE" id="PS52012">
    <property type="entry name" value="CFEM"/>
    <property type="match status" value="1"/>
</dbReference>
<comment type="similarity">
    <text evidence="3">Belongs to the RBT5 family.</text>
</comment>
<name>A0A8H5WR25_FUSHE</name>
<dbReference type="GO" id="GO:0005576">
    <property type="term" value="C:extracellular region"/>
    <property type="evidence" value="ECO:0007669"/>
    <property type="project" value="UniProtKB-SubCell"/>
</dbReference>
<dbReference type="PANTHER" id="PTHR37928:SF2">
    <property type="entry name" value="GPI ANCHORED CFEM DOMAIN PROTEIN (AFU_ORTHOLOGUE AFUA_6G10580)"/>
    <property type="match status" value="1"/>
</dbReference>
<dbReference type="PANTHER" id="PTHR37928">
    <property type="entry name" value="CFEM DOMAIN PROTEIN (AFU_ORTHOLOGUE AFUA_6G14090)"/>
    <property type="match status" value="1"/>
</dbReference>
<comment type="caution">
    <text evidence="20">The sequence shown here is derived from an EMBL/GenBank/DDBJ whole genome shotgun (WGS) entry which is preliminary data.</text>
</comment>
<feature type="compositionally biased region" description="Basic and acidic residues" evidence="16">
    <location>
        <begin position="189"/>
        <end position="202"/>
    </location>
</feature>
<keyword evidence="21" id="KW-1185">Reference proteome</keyword>
<dbReference type="OrthoDB" id="3559948at2759"/>
<evidence type="ECO:0000256" key="16">
    <source>
        <dbReference type="SAM" id="MobiDB-lite"/>
    </source>
</evidence>
<evidence type="ECO:0000256" key="14">
    <source>
        <dbReference type="ARBA" id="ARBA00023288"/>
    </source>
</evidence>
<feature type="transmembrane region" description="Helical" evidence="17">
    <location>
        <begin position="157"/>
        <end position="180"/>
    </location>
</feature>
<comment type="subcellular location">
    <subcellularLocation>
        <location evidence="1">Cell membrane</location>
        <topology evidence="1">Lipid-anchor</topology>
        <topology evidence="1">GPI-anchor</topology>
    </subcellularLocation>
    <subcellularLocation>
        <location evidence="2">Secreted</location>
    </subcellularLocation>
</comment>
<evidence type="ECO:0000256" key="18">
    <source>
        <dbReference type="SAM" id="SignalP"/>
    </source>
</evidence>
<evidence type="ECO:0000256" key="4">
    <source>
        <dbReference type="ARBA" id="ARBA00022475"/>
    </source>
</evidence>
<keyword evidence="11 17" id="KW-0472">Membrane</keyword>
<dbReference type="Proteomes" id="UP000567885">
    <property type="component" value="Unassembled WGS sequence"/>
</dbReference>
<feature type="disulfide bond" evidence="15">
    <location>
        <begin position="44"/>
        <end position="51"/>
    </location>
</feature>
<dbReference type="CDD" id="cd12087">
    <property type="entry name" value="TM_EGFR-like"/>
    <property type="match status" value="1"/>
</dbReference>
<dbReference type="GO" id="GO:0005886">
    <property type="term" value="C:plasma membrane"/>
    <property type="evidence" value="ECO:0007669"/>
    <property type="project" value="UniProtKB-SubCell"/>
</dbReference>
<evidence type="ECO:0000313" key="20">
    <source>
        <dbReference type="EMBL" id="KAF5672302.1"/>
    </source>
</evidence>
<evidence type="ECO:0000256" key="13">
    <source>
        <dbReference type="ARBA" id="ARBA00023180"/>
    </source>
</evidence>
<evidence type="ECO:0000256" key="9">
    <source>
        <dbReference type="ARBA" id="ARBA00022729"/>
    </source>
</evidence>
<keyword evidence="4" id="KW-1003">Cell membrane</keyword>
<keyword evidence="7" id="KW-0336">GPI-anchor</keyword>
<evidence type="ECO:0000256" key="17">
    <source>
        <dbReference type="SAM" id="Phobius"/>
    </source>
</evidence>
<keyword evidence="14" id="KW-0449">Lipoprotein</keyword>
<gene>
    <name evidence="20" type="ORF">FHETE_3800</name>
</gene>
<keyword evidence="17" id="KW-0812">Transmembrane</keyword>
<dbReference type="EMBL" id="JAAGWQ010000061">
    <property type="protein sequence ID" value="KAF5672302.1"/>
    <property type="molecule type" value="Genomic_DNA"/>
</dbReference>
<evidence type="ECO:0000256" key="2">
    <source>
        <dbReference type="ARBA" id="ARBA00004613"/>
    </source>
</evidence>
<evidence type="ECO:0000256" key="10">
    <source>
        <dbReference type="ARBA" id="ARBA00023004"/>
    </source>
</evidence>
<feature type="region of interest" description="Disordered" evidence="16">
    <location>
        <begin position="188"/>
        <end position="215"/>
    </location>
</feature>
<evidence type="ECO:0000256" key="8">
    <source>
        <dbReference type="ARBA" id="ARBA00022723"/>
    </source>
</evidence>
<keyword evidence="10 15" id="KW-0408">Iron</keyword>
<evidence type="ECO:0000256" key="1">
    <source>
        <dbReference type="ARBA" id="ARBA00004609"/>
    </source>
</evidence>
<sequence>MRPTYRMKICIILTAASLVAAQKISDQPECARKCLQENIRKAGCDLDDTACQCDSKFQENIQPIIVPCLAQACEATDILEVQSAAVEACANFSLTSRIEISTRSLDDILDVSSAISEDPAIAKNSAFLTSVTETSPVTANTAEATLSANRDTESSKAWIAGPVVGGIIGLVLLLIGAYLFGRRRANRNGVEDRDGSEGRYQLHSDSMNVSSPEKGHFPAVHEMHGSTPQPAEMAVNEVPASELPSENTKRML</sequence>
<accession>A0A8H5WR25</accession>
<evidence type="ECO:0000256" key="7">
    <source>
        <dbReference type="ARBA" id="ARBA00022622"/>
    </source>
</evidence>
<evidence type="ECO:0000256" key="6">
    <source>
        <dbReference type="ARBA" id="ARBA00022617"/>
    </source>
</evidence>
<evidence type="ECO:0000313" key="21">
    <source>
        <dbReference type="Proteomes" id="UP000567885"/>
    </source>
</evidence>
<evidence type="ECO:0000256" key="15">
    <source>
        <dbReference type="PROSITE-ProRule" id="PRU01356"/>
    </source>
</evidence>
<protein>
    <submittedName>
        <fullName evidence="20">Cell wall protein</fullName>
    </submittedName>
</protein>
<keyword evidence="6 15" id="KW-0349">Heme</keyword>
<dbReference type="SMART" id="SM00747">
    <property type="entry name" value="CFEM"/>
    <property type="match status" value="1"/>
</dbReference>
<feature type="domain" description="CFEM" evidence="19">
    <location>
        <begin position="3"/>
        <end position="116"/>
    </location>
</feature>
<reference evidence="20 21" key="1">
    <citation type="submission" date="2020-05" db="EMBL/GenBank/DDBJ databases">
        <title>Identification and distribution of gene clusters putatively required for synthesis of sphingolipid metabolism inhibitors in phylogenetically diverse species of the filamentous fungus Fusarium.</title>
        <authorList>
            <person name="Kim H.-S."/>
            <person name="Busman M."/>
            <person name="Brown D.W."/>
            <person name="Divon H."/>
            <person name="Uhlig S."/>
            <person name="Proctor R.H."/>
        </authorList>
    </citation>
    <scope>NUCLEOTIDE SEQUENCE [LARGE SCALE GENOMIC DNA]</scope>
    <source>
        <strain evidence="20 21">NRRL 20693</strain>
    </source>
</reference>
<feature type="signal peptide" evidence="18">
    <location>
        <begin position="1"/>
        <end position="21"/>
    </location>
</feature>
<evidence type="ECO:0000256" key="5">
    <source>
        <dbReference type="ARBA" id="ARBA00022525"/>
    </source>
</evidence>